<dbReference type="SUPFAM" id="SSF56672">
    <property type="entry name" value="DNA/RNA polymerases"/>
    <property type="match status" value="1"/>
</dbReference>
<dbReference type="GO" id="GO:0071897">
    <property type="term" value="P:DNA biosynthetic process"/>
    <property type="evidence" value="ECO:0007669"/>
    <property type="project" value="UniProtKB-ARBA"/>
</dbReference>
<dbReference type="OMA" id="CEWRSAN"/>
<dbReference type="InterPro" id="IPR043502">
    <property type="entry name" value="DNA/RNA_pol_sf"/>
</dbReference>
<evidence type="ECO:0000313" key="3">
    <source>
        <dbReference type="Proteomes" id="UP000014500"/>
    </source>
</evidence>
<evidence type="ECO:0000313" key="2">
    <source>
        <dbReference type="EnsemblMetazoa" id="SMAR001643-PA"/>
    </source>
</evidence>
<proteinExistence type="predicted"/>
<name>T1IL25_STRMM</name>
<dbReference type="PANTHER" id="PTHR47331:SF2">
    <property type="match status" value="1"/>
</dbReference>
<dbReference type="Proteomes" id="UP000014500">
    <property type="component" value="Unassembled WGS sequence"/>
</dbReference>
<dbReference type="InterPro" id="IPR041588">
    <property type="entry name" value="Integrase_H2C2"/>
</dbReference>
<dbReference type="AlphaFoldDB" id="T1IL25"/>
<protein>
    <recommendedName>
        <fullName evidence="1">Integrase zinc-binding domain-containing protein</fullName>
    </recommendedName>
</protein>
<reference evidence="2" key="2">
    <citation type="submission" date="2015-02" db="UniProtKB">
        <authorList>
            <consortium name="EnsemblMetazoa"/>
        </authorList>
    </citation>
    <scope>IDENTIFICATION</scope>
</reference>
<dbReference type="PANTHER" id="PTHR47331">
    <property type="entry name" value="PHD-TYPE DOMAIN-CONTAINING PROTEIN"/>
    <property type="match status" value="1"/>
</dbReference>
<sequence length="507" mass="59239">MHHFVVEIQLGFRDVLRYLWVDDDFNTSFNWKNFLKHLITYRMKVVPFGLNVSPFLLNAQASLNQTQYPEKADIHDRDMYVDDLTAGTDTEAEAIQQSQNIKSMLAEAKLPLVKWMTSSAYISKELRKLNFPMREETDENLPLTKIFGLSWNPEADTLTFNNVFTKYHCWHISAMLHGQLSQTKAKTSEPAPKASHRSLTRLRLKIEEIERRTRWTGIAAKNLGISIQKKPYVTNRIFEIRSLTSVEQWFYIPTAKNPADLLTRFERSSELLTSTLWSQVPVNAQEIQYKEDQLPDPEEEGKSQKNVVGVITKAMGFESEIERFSDFCRMLRVFAWVQCWKTRKKGEISLCELEETEHCLILQSQHHWFAMEFKSLLKNEAIPRTSKVAKYRPFQDDQGLLRLGGRLDHALITPQEKHPIFLHQSSQFTKLIILYTHLQLKHGKVSKVLFHLRKKFWILRGRRTVRTALRQCLVCQRTKLQSPDLVFASFPSERVTLANPFQHFITI</sequence>
<dbReference type="PhylomeDB" id="T1IL25"/>
<dbReference type="HOGENOM" id="CLU_537842_0_0_1"/>
<accession>T1IL25</accession>
<dbReference type="eggNOG" id="KOG0017">
    <property type="taxonomic scope" value="Eukaryota"/>
</dbReference>
<organism evidence="2 3">
    <name type="scientific">Strigamia maritima</name>
    <name type="common">European centipede</name>
    <name type="synonym">Geophilus maritimus</name>
    <dbReference type="NCBI Taxonomy" id="126957"/>
    <lineage>
        <taxon>Eukaryota</taxon>
        <taxon>Metazoa</taxon>
        <taxon>Ecdysozoa</taxon>
        <taxon>Arthropoda</taxon>
        <taxon>Myriapoda</taxon>
        <taxon>Chilopoda</taxon>
        <taxon>Pleurostigmophora</taxon>
        <taxon>Geophilomorpha</taxon>
        <taxon>Linotaeniidae</taxon>
        <taxon>Strigamia</taxon>
    </lineage>
</organism>
<dbReference type="EMBL" id="JH430701">
    <property type="status" value="NOT_ANNOTATED_CDS"/>
    <property type="molecule type" value="Genomic_DNA"/>
</dbReference>
<feature type="domain" description="Integrase zinc-binding" evidence="1">
    <location>
        <begin position="427"/>
        <end position="479"/>
    </location>
</feature>
<reference evidence="3" key="1">
    <citation type="submission" date="2011-05" db="EMBL/GenBank/DDBJ databases">
        <authorList>
            <person name="Richards S.R."/>
            <person name="Qu J."/>
            <person name="Jiang H."/>
            <person name="Jhangiani S.N."/>
            <person name="Agravi P."/>
            <person name="Goodspeed R."/>
            <person name="Gross S."/>
            <person name="Mandapat C."/>
            <person name="Jackson L."/>
            <person name="Mathew T."/>
            <person name="Pu L."/>
            <person name="Thornton R."/>
            <person name="Saada N."/>
            <person name="Wilczek-Boney K.B."/>
            <person name="Lee S."/>
            <person name="Kovar C."/>
            <person name="Wu Y."/>
            <person name="Scherer S.E."/>
            <person name="Worley K.C."/>
            <person name="Muzny D.M."/>
            <person name="Gibbs R."/>
        </authorList>
    </citation>
    <scope>NUCLEOTIDE SEQUENCE</scope>
    <source>
        <strain evidence="3">Brora</strain>
    </source>
</reference>
<dbReference type="EnsemblMetazoa" id="SMAR001643-RA">
    <property type="protein sequence ID" value="SMAR001643-PA"/>
    <property type="gene ID" value="SMAR001643"/>
</dbReference>
<evidence type="ECO:0000259" key="1">
    <source>
        <dbReference type="Pfam" id="PF17921"/>
    </source>
</evidence>
<keyword evidence="3" id="KW-1185">Reference proteome</keyword>
<dbReference type="Pfam" id="PF17921">
    <property type="entry name" value="Integrase_H2C2"/>
    <property type="match status" value="1"/>
</dbReference>